<evidence type="ECO:0000256" key="1">
    <source>
        <dbReference type="ARBA" id="ARBA00007727"/>
    </source>
</evidence>
<dbReference type="InterPro" id="IPR026057">
    <property type="entry name" value="TBL_C"/>
</dbReference>
<proteinExistence type="inferred from homology"/>
<protein>
    <recommendedName>
        <fullName evidence="3">Trichome birefringence-like C-terminal domain-containing protein</fullName>
    </recommendedName>
</protein>
<feature type="domain" description="Trichome birefringence-like C-terminal" evidence="3">
    <location>
        <begin position="4"/>
        <end position="57"/>
    </location>
</feature>
<dbReference type="EMBL" id="BSYO01000012">
    <property type="protein sequence ID" value="GMH12647.1"/>
    <property type="molecule type" value="Genomic_DNA"/>
</dbReference>
<evidence type="ECO:0000256" key="2">
    <source>
        <dbReference type="SAM" id="MobiDB-lite"/>
    </source>
</evidence>
<keyword evidence="5" id="KW-1185">Reference proteome</keyword>
<feature type="region of interest" description="Disordered" evidence="2">
    <location>
        <begin position="48"/>
        <end position="73"/>
    </location>
</feature>
<dbReference type="Pfam" id="PF13839">
    <property type="entry name" value="PC-Esterase"/>
    <property type="match status" value="1"/>
</dbReference>
<evidence type="ECO:0000313" key="4">
    <source>
        <dbReference type="EMBL" id="GMH12647.1"/>
    </source>
</evidence>
<evidence type="ECO:0000313" key="5">
    <source>
        <dbReference type="Proteomes" id="UP001279734"/>
    </source>
</evidence>
<accession>A0AAD3SL72</accession>
<comment type="caution">
    <text evidence="4">The sequence shown here is derived from an EMBL/GenBank/DDBJ whole genome shotgun (WGS) entry which is preliminary data.</text>
</comment>
<dbReference type="GO" id="GO:0016740">
    <property type="term" value="F:transferase activity"/>
    <property type="evidence" value="ECO:0007669"/>
    <property type="project" value="InterPro"/>
</dbReference>
<evidence type="ECO:0000259" key="3">
    <source>
        <dbReference type="Pfam" id="PF13839"/>
    </source>
</evidence>
<organism evidence="4 5">
    <name type="scientific">Nepenthes gracilis</name>
    <name type="common">Slender pitcher plant</name>
    <dbReference type="NCBI Taxonomy" id="150966"/>
    <lineage>
        <taxon>Eukaryota</taxon>
        <taxon>Viridiplantae</taxon>
        <taxon>Streptophyta</taxon>
        <taxon>Embryophyta</taxon>
        <taxon>Tracheophyta</taxon>
        <taxon>Spermatophyta</taxon>
        <taxon>Magnoliopsida</taxon>
        <taxon>eudicotyledons</taxon>
        <taxon>Gunneridae</taxon>
        <taxon>Pentapetalae</taxon>
        <taxon>Caryophyllales</taxon>
        <taxon>Nepenthaceae</taxon>
        <taxon>Nepenthes</taxon>
    </lineage>
</organism>
<gene>
    <name evidence="4" type="ORF">Nepgr_014488</name>
</gene>
<dbReference type="AlphaFoldDB" id="A0AAD3SL72"/>
<name>A0AAD3SL72_NEPGR</name>
<feature type="compositionally biased region" description="Polar residues" evidence="2">
    <location>
        <begin position="51"/>
        <end position="73"/>
    </location>
</feature>
<sequence length="73" mass="7690">MNGPVAFEKGLTAWARWVDFHLNSSKATVFFQGVSPDHATCCGQTRPLRETTASGGASGGENATQNVKTSSFA</sequence>
<comment type="similarity">
    <text evidence="1">Belongs to the PC-esterase family. TBL subfamily.</text>
</comment>
<dbReference type="Proteomes" id="UP001279734">
    <property type="component" value="Unassembled WGS sequence"/>
</dbReference>
<reference evidence="4" key="1">
    <citation type="submission" date="2023-05" db="EMBL/GenBank/DDBJ databases">
        <title>Nepenthes gracilis genome sequencing.</title>
        <authorList>
            <person name="Fukushima K."/>
        </authorList>
    </citation>
    <scope>NUCLEOTIDE SEQUENCE</scope>
    <source>
        <strain evidence="4">SING2019-196</strain>
    </source>
</reference>